<proteinExistence type="predicted"/>
<dbReference type="PROSITE" id="PS51387">
    <property type="entry name" value="FAD_PCMH"/>
    <property type="match status" value="1"/>
</dbReference>
<name>A0ABN1UFK3_9ACTN</name>
<sequence length="288" mass="29706">MKPFDYLTPAHVDEAVGLLADRGDTARVIAGGQSLLLAMKQRDATPRALVAVGRIPALSGWSAEAAGRLSIGAATSYATLERAELPGWHAEIAAVAGNLADRPVRTMGTIGGALCQADPRFDMPTVAVGVDAELELLSVEGGRRVPAAAFFDPAGGARCGATELLTTLSVPGLERFTGAAFQKFRVRTFDAALASVLCAARVDEAGRLEELRVVVGAVAPAPLVVEGVAADLAGAEAASLDTVGAGRAVAEEAVPLGPSASDLRRYQRELVAVLARDAIRRATETSRS</sequence>
<dbReference type="SMART" id="SM01092">
    <property type="entry name" value="CO_deh_flav_C"/>
    <property type="match status" value="1"/>
</dbReference>
<dbReference type="InterPro" id="IPR051312">
    <property type="entry name" value="Diverse_Substr_Oxidored"/>
</dbReference>
<dbReference type="SUPFAM" id="SSF55447">
    <property type="entry name" value="CO dehydrogenase flavoprotein C-terminal domain-like"/>
    <property type="match status" value="1"/>
</dbReference>
<dbReference type="SUPFAM" id="SSF56176">
    <property type="entry name" value="FAD-binding/transporter-associated domain-like"/>
    <property type="match status" value="1"/>
</dbReference>
<evidence type="ECO:0000256" key="3">
    <source>
        <dbReference type="ARBA" id="ARBA00023002"/>
    </source>
</evidence>
<dbReference type="EMBL" id="BAAAJE010000008">
    <property type="protein sequence ID" value="GAA1142272.1"/>
    <property type="molecule type" value="Genomic_DNA"/>
</dbReference>
<dbReference type="Pfam" id="PF03450">
    <property type="entry name" value="CO_deh_flav_C"/>
    <property type="match status" value="1"/>
</dbReference>
<keyword evidence="2" id="KW-0274">FAD</keyword>
<dbReference type="Pfam" id="PF00941">
    <property type="entry name" value="FAD_binding_5"/>
    <property type="match status" value="1"/>
</dbReference>
<dbReference type="RefSeq" id="WP_343907614.1">
    <property type="nucleotide sequence ID" value="NZ_BAAAJE010000008.1"/>
</dbReference>
<keyword evidence="6" id="KW-1185">Reference proteome</keyword>
<keyword evidence="1" id="KW-0285">Flavoprotein</keyword>
<accession>A0ABN1UFK3</accession>
<dbReference type="PANTHER" id="PTHR42659">
    <property type="entry name" value="XANTHINE DEHYDROGENASE SUBUNIT C-RELATED"/>
    <property type="match status" value="1"/>
</dbReference>
<organism evidence="5 6">
    <name type="scientific">Nocardioides aquiterrae</name>
    <dbReference type="NCBI Taxonomy" id="203799"/>
    <lineage>
        <taxon>Bacteria</taxon>
        <taxon>Bacillati</taxon>
        <taxon>Actinomycetota</taxon>
        <taxon>Actinomycetes</taxon>
        <taxon>Propionibacteriales</taxon>
        <taxon>Nocardioidaceae</taxon>
        <taxon>Nocardioides</taxon>
    </lineage>
</organism>
<evidence type="ECO:0000259" key="4">
    <source>
        <dbReference type="PROSITE" id="PS51387"/>
    </source>
</evidence>
<evidence type="ECO:0000313" key="5">
    <source>
        <dbReference type="EMBL" id="GAA1142272.1"/>
    </source>
</evidence>
<dbReference type="Gene3D" id="3.30.43.10">
    <property type="entry name" value="Uridine Diphospho-n-acetylenolpyruvylglucosamine Reductase, domain 2"/>
    <property type="match status" value="1"/>
</dbReference>
<dbReference type="PANTHER" id="PTHR42659:SF2">
    <property type="entry name" value="XANTHINE DEHYDROGENASE SUBUNIT C-RELATED"/>
    <property type="match status" value="1"/>
</dbReference>
<evidence type="ECO:0000313" key="6">
    <source>
        <dbReference type="Proteomes" id="UP001499979"/>
    </source>
</evidence>
<dbReference type="InterPro" id="IPR016167">
    <property type="entry name" value="FAD-bd_PCMH_sub1"/>
</dbReference>
<dbReference type="InterPro" id="IPR036318">
    <property type="entry name" value="FAD-bd_PCMH-like_sf"/>
</dbReference>
<comment type="caution">
    <text evidence="5">The sequence shown here is derived from an EMBL/GenBank/DDBJ whole genome shotgun (WGS) entry which is preliminary data.</text>
</comment>
<dbReference type="InterPro" id="IPR005107">
    <property type="entry name" value="CO_DH_flav_C"/>
</dbReference>
<dbReference type="Proteomes" id="UP001499979">
    <property type="component" value="Unassembled WGS sequence"/>
</dbReference>
<dbReference type="Gene3D" id="3.30.465.10">
    <property type="match status" value="1"/>
</dbReference>
<dbReference type="InterPro" id="IPR016166">
    <property type="entry name" value="FAD-bd_PCMH"/>
</dbReference>
<evidence type="ECO:0000256" key="1">
    <source>
        <dbReference type="ARBA" id="ARBA00022630"/>
    </source>
</evidence>
<dbReference type="InterPro" id="IPR002346">
    <property type="entry name" value="Mopterin_DH_FAD-bd"/>
</dbReference>
<protein>
    <submittedName>
        <fullName evidence="5">Xanthine dehydrogenase family protein subunit M</fullName>
    </submittedName>
</protein>
<keyword evidence="3" id="KW-0560">Oxidoreductase</keyword>
<feature type="domain" description="FAD-binding PCMH-type" evidence="4">
    <location>
        <begin position="1"/>
        <end position="175"/>
    </location>
</feature>
<dbReference type="Gene3D" id="3.30.390.50">
    <property type="entry name" value="CO dehydrogenase flavoprotein, C-terminal domain"/>
    <property type="match status" value="1"/>
</dbReference>
<reference evidence="5 6" key="1">
    <citation type="journal article" date="2019" name="Int. J. Syst. Evol. Microbiol.">
        <title>The Global Catalogue of Microorganisms (GCM) 10K type strain sequencing project: providing services to taxonomists for standard genome sequencing and annotation.</title>
        <authorList>
            <consortium name="The Broad Institute Genomics Platform"/>
            <consortium name="The Broad Institute Genome Sequencing Center for Infectious Disease"/>
            <person name="Wu L."/>
            <person name="Ma J."/>
        </authorList>
    </citation>
    <scope>NUCLEOTIDE SEQUENCE [LARGE SCALE GENOMIC DNA]</scope>
    <source>
        <strain evidence="5 6">JCM 11813</strain>
    </source>
</reference>
<dbReference type="InterPro" id="IPR016169">
    <property type="entry name" value="FAD-bd_PCMH_sub2"/>
</dbReference>
<gene>
    <name evidence="5" type="ORF">GCM10009606_22340</name>
</gene>
<evidence type="ECO:0000256" key="2">
    <source>
        <dbReference type="ARBA" id="ARBA00022827"/>
    </source>
</evidence>
<dbReference type="InterPro" id="IPR036683">
    <property type="entry name" value="CO_DH_flav_C_dom_sf"/>
</dbReference>